<dbReference type="EMBL" id="LKHV01000009">
    <property type="protein sequence ID" value="KRG18094.1"/>
    <property type="molecule type" value="Genomic_DNA"/>
</dbReference>
<proteinExistence type="predicted"/>
<name>A0A0Q9YMK1_9GAMM</name>
<evidence type="ECO:0000256" key="2">
    <source>
        <dbReference type="ARBA" id="ARBA00022722"/>
    </source>
</evidence>
<dbReference type="Proteomes" id="UP000051494">
    <property type="component" value="Unassembled WGS sequence"/>
</dbReference>
<protein>
    <submittedName>
        <fullName evidence="6">VRR-NUC domain-containing protein</fullName>
    </submittedName>
</protein>
<accession>A0A0Q9YMK1</accession>
<dbReference type="InterPro" id="IPR014883">
    <property type="entry name" value="VRR_NUC"/>
</dbReference>
<sequence length="517" mass="59579">MPENLLRKIKQQNLSNIEKLIEEHIKKTNKDYEDCLSVHEKTPYLPSYNDYPHPPPEPPELIKISFIKNIFGLAKEKKTINQQLIEQYNSKLNDWALRKEQWPLIMKKSDNGNIDAMSIVLGEILPGISWPKETLVNYDFSTDEKILVLDIDLPEVEDMPKIFLTRAARGIKINVKKLSPTQIRRDYAILVHGINFRIIGECFSALQYLDTIILSGYTQRINTATGVSANEYILSVKVTRQQWNKLNLRHVNLISPVDALAQFELVRNMKRNAEMKKIEPISLSQYNHDINHALLTRSQSTTEERYPAILKMPLSKQCSELGIEFEKLNFAYQRKPEVSLLSYYQELGYIGSSLEGIAILTVLKALMLDKLSELNPFKDRLDACQRYLEAQLTILENEIGVIVASIKNVSKQRYLSNFEEIILSPFIMSSHPGLSMQFADAIFNAINTDYFIKLTLKIAEDPYTYRSGWPDLTIVKDQEVRFIEVKTTDKLHKSQLVTISAMRKVLPYQFSVCQLTK</sequence>
<keyword evidence="3" id="KW-0378">Hydrolase</keyword>
<dbReference type="AlphaFoldDB" id="A0A0Q9YMK1"/>
<evidence type="ECO:0000313" key="6">
    <source>
        <dbReference type="EMBL" id="MCS5709203.1"/>
    </source>
</evidence>
<reference evidence="6" key="2">
    <citation type="journal article" date="2016" name="Genome Announc.">
        <title>Draft Genome Sequences of Two Novel Amoeba-Resistant Intranuclear Bacteria, 'Candidatus Berkiella cookevillensis' and 'Candidatus Berkiella aquae'.</title>
        <authorList>
            <person name="Mehari Y.T."/>
            <person name="Arivett B.A."/>
            <person name="Farone A.L."/>
            <person name="Gunderson J.H."/>
            <person name="Farone M.B."/>
        </authorList>
    </citation>
    <scope>NUCLEOTIDE SEQUENCE</scope>
    <source>
        <strain evidence="6">CC99</strain>
    </source>
</reference>
<evidence type="ECO:0000313" key="5">
    <source>
        <dbReference type="EMBL" id="KRG18094.1"/>
    </source>
</evidence>
<comment type="caution">
    <text evidence="5">The sequence shown here is derived from an EMBL/GenBank/DDBJ whole genome shotgun (WGS) entry which is preliminary data.</text>
</comment>
<dbReference type="RefSeq" id="WP_057624919.1">
    <property type="nucleotide sequence ID" value="NZ_LKHV02000001.1"/>
</dbReference>
<reference evidence="5" key="1">
    <citation type="submission" date="2015-09" db="EMBL/GenBank/DDBJ databases">
        <title>Draft Genome Sequences of Two Novel Amoeba-resistant Intranuclear Bacteria, Candidatus Berkiella cookevillensis and Candidatus Berkiella aquae.</title>
        <authorList>
            <person name="Mehari Y.T."/>
            <person name="Arivett B.A."/>
            <person name="Farone A.L."/>
            <person name="Gunderson J.H."/>
            <person name="Farone M.B."/>
        </authorList>
    </citation>
    <scope>NUCLEOTIDE SEQUENCE [LARGE SCALE GENOMIC DNA]</scope>
    <source>
        <strain evidence="5">CC99</strain>
    </source>
</reference>
<comment type="cofactor">
    <cofactor evidence="1">
        <name>Mg(2+)</name>
        <dbReference type="ChEBI" id="CHEBI:18420"/>
    </cofactor>
</comment>
<keyword evidence="2" id="KW-0540">Nuclease</keyword>
<keyword evidence="7" id="KW-1185">Reference proteome</keyword>
<evidence type="ECO:0000256" key="1">
    <source>
        <dbReference type="ARBA" id="ARBA00001946"/>
    </source>
</evidence>
<evidence type="ECO:0000256" key="3">
    <source>
        <dbReference type="ARBA" id="ARBA00022801"/>
    </source>
</evidence>
<organism evidence="5">
    <name type="scientific">Candidatus Berkiella cookevillensis</name>
    <dbReference type="NCBI Taxonomy" id="437022"/>
    <lineage>
        <taxon>Bacteria</taxon>
        <taxon>Pseudomonadati</taxon>
        <taxon>Pseudomonadota</taxon>
        <taxon>Gammaproteobacteria</taxon>
        <taxon>Candidatus Berkiellales</taxon>
        <taxon>Candidatus Berkiellaceae</taxon>
        <taxon>Candidatus Berkiella</taxon>
    </lineage>
</organism>
<dbReference type="Pfam" id="PF08774">
    <property type="entry name" value="VRR_NUC"/>
    <property type="match status" value="1"/>
</dbReference>
<reference evidence="6" key="3">
    <citation type="submission" date="2021-06" db="EMBL/GenBank/DDBJ databases">
        <title>Genomic Description and Analysis of Intracellular Bacteria, Candidatus Berkiella cookevillensis and Candidatus Berkiella aquae.</title>
        <authorList>
            <person name="Kidane D.T."/>
            <person name="Mehari Y.T."/>
            <person name="Rice F.C."/>
            <person name="Arivett B.A."/>
            <person name="Farone A.L."/>
            <person name="Berk S.G."/>
            <person name="Farone M.B."/>
        </authorList>
    </citation>
    <scope>NUCLEOTIDE SEQUENCE</scope>
    <source>
        <strain evidence="6">CC99</strain>
    </source>
</reference>
<dbReference type="EMBL" id="LKHV02000001">
    <property type="protein sequence ID" value="MCS5709203.1"/>
    <property type="molecule type" value="Genomic_DNA"/>
</dbReference>
<dbReference type="GO" id="GO:0016788">
    <property type="term" value="F:hydrolase activity, acting on ester bonds"/>
    <property type="evidence" value="ECO:0007669"/>
    <property type="project" value="InterPro"/>
</dbReference>
<dbReference type="GO" id="GO:0004518">
    <property type="term" value="F:nuclease activity"/>
    <property type="evidence" value="ECO:0007669"/>
    <property type="project" value="UniProtKB-KW"/>
</dbReference>
<feature type="domain" description="VRR-NUC" evidence="4">
    <location>
        <begin position="409"/>
        <end position="517"/>
    </location>
</feature>
<gene>
    <name evidence="6" type="ORF">CC99x_009830</name>
    <name evidence="5" type="ORF">CC99x_01806</name>
</gene>
<evidence type="ECO:0000313" key="7">
    <source>
        <dbReference type="Proteomes" id="UP000051494"/>
    </source>
</evidence>
<evidence type="ECO:0000259" key="4">
    <source>
        <dbReference type="SMART" id="SM00990"/>
    </source>
</evidence>
<dbReference type="SMART" id="SM00990">
    <property type="entry name" value="VRR_NUC"/>
    <property type="match status" value="1"/>
</dbReference>